<evidence type="ECO:0000256" key="6">
    <source>
        <dbReference type="ARBA" id="ARBA00022840"/>
    </source>
</evidence>
<evidence type="ECO:0000313" key="10">
    <source>
        <dbReference type="EMBL" id="ETO34584.1"/>
    </source>
</evidence>
<feature type="domain" description="TIP49 P-loop" evidence="9">
    <location>
        <begin position="58"/>
        <end position="170"/>
    </location>
</feature>
<dbReference type="GO" id="GO:0005524">
    <property type="term" value="F:ATP binding"/>
    <property type="evidence" value="ECO:0007669"/>
    <property type="project" value="UniProtKB-KW"/>
</dbReference>
<evidence type="ECO:0000256" key="8">
    <source>
        <dbReference type="RuleBase" id="RU363048"/>
    </source>
</evidence>
<evidence type="ECO:0000256" key="1">
    <source>
        <dbReference type="ARBA" id="ARBA00004123"/>
    </source>
</evidence>
<keyword evidence="8" id="KW-0804">Transcription</keyword>
<dbReference type="Proteomes" id="UP000023152">
    <property type="component" value="Unassembled WGS sequence"/>
</dbReference>
<dbReference type="InterPro" id="IPR027238">
    <property type="entry name" value="RuvB-like"/>
</dbReference>
<keyword evidence="7 8" id="KW-0539">Nucleus</keyword>
<reference evidence="10 11" key="1">
    <citation type="journal article" date="2013" name="Curr. Biol.">
        <title>The Genome of the Foraminiferan Reticulomyxa filosa.</title>
        <authorList>
            <person name="Glockner G."/>
            <person name="Hulsmann N."/>
            <person name="Schleicher M."/>
            <person name="Noegel A.A."/>
            <person name="Eichinger L."/>
            <person name="Gallinger C."/>
            <person name="Pawlowski J."/>
            <person name="Sierra R."/>
            <person name="Euteneuer U."/>
            <person name="Pillet L."/>
            <person name="Moustafa A."/>
            <person name="Platzer M."/>
            <person name="Groth M."/>
            <person name="Szafranski K."/>
            <person name="Schliwa M."/>
        </authorList>
    </citation>
    <scope>NUCLEOTIDE SEQUENCE [LARGE SCALE GENOMIC DNA]</scope>
</reference>
<dbReference type="EMBL" id="ASPP01002444">
    <property type="protein sequence ID" value="ETO34584.1"/>
    <property type="molecule type" value="Genomic_DNA"/>
</dbReference>
<comment type="catalytic activity">
    <reaction evidence="8">
        <text>ATP + H2O = ADP + phosphate + H(+)</text>
        <dbReference type="Rhea" id="RHEA:13065"/>
        <dbReference type="ChEBI" id="CHEBI:15377"/>
        <dbReference type="ChEBI" id="CHEBI:15378"/>
        <dbReference type="ChEBI" id="CHEBI:30616"/>
        <dbReference type="ChEBI" id="CHEBI:43474"/>
        <dbReference type="ChEBI" id="CHEBI:456216"/>
        <dbReference type="EC" id="3.6.4.12"/>
    </reaction>
</comment>
<comment type="subcellular location">
    <subcellularLocation>
        <location evidence="1">Nucleus</location>
    </subcellularLocation>
</comment>
<keyword evidence="5 8" id="KW-0347">Helicase</keyword>
<evidence type="ECO:0000256" key="3">
    <source>
        <dbReference type="ARBA" id="ARBA00022741"/>
    </source>
</evidence>
<organism evidence="10 11">
    <name type="scientific">Reticulomyxa filosa</name>
    <dbReference type="NCBI Taxonomy" id="46433"/>
    <lineage>
        <taxon>Eukaryota</taxon>
        <taxon>Sar</taxon>
        <taxon>Rhizaria</taxon>
        <taxon>Retaria</taxon>
        <taxon>Foraminifera</taxon>
        <taxon>Monothalamids</taxon>
        <taxon>Reticulomyxidae</taxon>
        <taxon>Reticulomyxa</taxon>
    </lineage>
</organism>
<dbReference type="GO" id="GO:0016887">
    <property type="term" value="F:ATP hydrolysis activity"/>
    <property type="evidence" value="ECO:0007669"/>
    <property type="project" value="RHEA"/>
</dbReference>
<dbReference type="PANTHER" id="PTHR11093">
    <property type="entry name" value="RUVB-RELATED REPTIN AND PONTIN"/>
    <property type="match status" value="1"/>
</dbReference>
<evidence type="ECO:0000259" key="9">
    <source>
        <dbReference type="Pfam" id="PF06068"/>
    </source>
</evidence>
<dbReference type="GO" id="GO:0005634">
    <property type="term" value="C:nucleus"/>
    <property type="evidence" value="ECO:0007669"/>
    <property type="project" value="UniProtKB-SubCell"/>
</dbReference>
<dbReference type="GO" id="GO:0003678">
    <property type="term" value="F:DNA helicase activity"/>
    <property type="evidence" value="ECO:0007669"/>
    <property type="project" value="UniProtKB-EC"/>
</dbReference>
<dbReference type="EC" id="3.6.4.12" evidence="8"/>
<keyword evidence="4 8" id="KW-0378">Hydrolase</keyword>
<evidence type="ECO:0000256" key="5">
    <source>
        <dbReference type="ARBA" id="ARBA00022806"/>
    </source>
</evidence>
<sequence length="173" mass="19506">MHVINDLTSLIREKNNFLQFAAVMNCFLHLSYEGNFFFYSKKKKGEVTETTHIEAPSNFEKSYGSTDMSQTSLSQVIVGLKTQGNNNKQIKLAPQIYDNLLKNKVSIGDIIYIDAATGRVTRVGRCDKYGTEFDLEKDNYVPLPKGVVHKKKEITQEVTLHDLDVANAKPNMG</sequence>
<keyword evidence="8" id="KW-0805">Transcription regulation</keyword>
<dbReference type="OrthoDB" id="10060499at2759"/>
<dbReference type="Gene3D" id="2.40.50.360">
    <property type="entry name" value="RuvB-like helicase, domain II"/>
    <property type="match status" value="1"/>
</dbReference>
<dbReference type="InterPro" id="IPR012340">
    <property type="entry name" value="NA-bd_OB-fold"/>
</dbReference>
<dbReference type="InterPro" id="IPR042487">
    <property type="entry name" value="RuvBL1/2_DNA/RNA_bd_dom"/>
</dbReference>
<dbReference type="SUPFAM" id="SSF50249">
    <property type="entry name" value="Nucleic acid-binding proteins"/>
    <property type="match status" value="1"/>
</dbReference>
<gene>
    <name evidence="10" type="ORF">RFI_02507</name>
</gene>
<dbReference type="AlphaFoldDB" id="X6P942"/>
<keyword evidence="3 8" id="KW-0547">Nucleotide-binding</keyword>
<accession>X6P942</accession>
<comment type="caution">
    <text evidence="10">The sequence shown here is derived from an EMBL/GenBank/DDBJ whole genome shotgun (WGS) entry which is preliminary data.</text>
</comment>
<comment type="similarity">
    <text evidence="2 8">Belongs to the RuvB family.</text>
</comment>
<evidence type="ECO:0000256" key="4">
    <source>
        <dbReference type="ARBA" id="ARBA00022801"/>
    </source>
</evidence>
<keyword evidence="6 8" id="KW-0067">ATP-binding</keyword>
<dbReference type="Pfam" id="PF06068">
    <property type="entry name" value="TIP49"/>
    <property type="match status" value="1"/>
</dbReference>
<dbReference type="FunFam" id="2.40.50.360:FF:000001">
    <property type="entry name" value="RuvB-like helicase"/>
    <property type="match status" value="1"/>
</dbReference>
<evidence type="ECO:0000256" key="7">
    <source>
        <dbReference type="ARBA" id="ARBA00023242"/>
    </source>
</evidence>
<proteinExistence type="inferred from homology"/>
<evidence type="ECO:0000313" key="11">
    <source>
        <dbReference type="Proteomes" id="UP000023152"/>
    </source>
</evidence>
<dbReference type="InterPro" id="IPR010339">
    <property type="entry name" value="TIP49_P-loop"/>
</dbReference>
<keyword evidence="11" id="KW-1185">Reference proteome</keyword>
<evidence type="ECO:0000256" key="2">
    <source>
        <dbReference type="ARBA" id="ARBA00007519"/>
    </source>
</evidence>
<name>X6P942_RETFI</name>
<protein>
    <recommendedName>
        <fullName evidence="8">RuvB-like helicase</fullName>
        <ecNumber evidence="8">3.6.4.12</ecNumber>
    </recommendedName>
</protein>